<dbReference type="PANTHER" id="PTHR30154:SF34">
    <property type="entry name" value="TRANSCRIPTIONAL REGULATOR AZLB"/>
    <property type="match status" value="1"/>
</dbReference>
<name>A0A7L4YI67_9ACTN</name>
<dbReference type="InterPro" id="IPR000485">
    <property type="entry name" value="AsnC-type_HTH_dom"/>
</dbReference>
<dbReference type="InterPro" id="IPR019887">
    <property type="entry name" value="Tscrpt_reg_AsnC/Lrp_C"/>
</dbReference>
<dbReference type="PROSITE" id="PS50956">
    <property type="entry name" value="HTH_ASNC_2"/>
    <property type="match status" value="1"/>
</dbReference>
<feature type="domain" description="HTH asnC-type" evidence="4">
    <location>
        <begin position="8"/>
        <end position="69"/>
    </location>
</feature>
<dbReference type="GO" id="GO:0043200">
    <property type="term" value="P:response to amino acid"/>
    <property type="evidence" value="ECO:0007669"/>
    <property type="project" value="TreeGrafter"/>
</dbReference>
<dbReference type="SUPFAM" id="SSF46785">
    <property type="entry name" value="Winged helix' DNA-binding domain"/>
    <property type="match status" value="1"/>
</dbReference>
<organism evidence="5 6">
    <name type="scientific">Epidermidibacterium keratini</name>
    <dbReference type="NCBI Taxonomy" id="1891644"/>
    <lineage>
        <taxon>Bacteria</taxon>
        <taxon>Bacillati</taxon>
        <taxon>Actinomycetota</taxon>
        <taxon>Actinomycetes</taxon>
        <taxon>Sporichthyales</taxon>
        <taxon>Sporichthyaceae</taxon>
        <taxon>Epidermidibacterium</taxon>
    </lineage>
</organism>
<evidence type="ECO:0000256" key="3">
    <source>
        <dbReference type="ARBA" id="ARBA00023163"/>
    </source>
</evidence>
<evidence type="ECO:0000256" key="1">
    <source>
        <dbReference type="ARBA" id="ARBA00023015"/>
    </source>
</evidence>
<dbReference type="SUPFAM" id="SSF54909">
    <property type="entry name" value="Dimeric alpha+beta barrel"/>
    <property type="match status" value="1"/>
</dbReference>
<dbReference type="Pfam" id="PF01037">
    <property type="entry name" value="AsnC_trans_reg"/>
    <property type="match status" value="1"/>
</dbReference>
<dbReference type="InterPro" id="IPR011008">
    <property type="entry name" value="Dimeric_a/b-barrel"/>
</dbReference>
<dbReference type="GO" id="GO:0043565">
    <property type="term" value="F:sequence-specific DNA binding"/>
    <property type="evidence" value="ECO:0007669"/>
    <property type="project" value="InterPro"/>
</dbReference>
<dbReference type="Gene3D" id="3.30.70.920">
    <property type="match status" value="1"/>
</dbReference>
<sequence length="160" mass="18044">MPLLRPALDDIDRRLLDLLQIDADQTLRELGDQVGLTPSAVQRRIKRFKKAGLMRTVAVLDAQQTTGLTQALVMLTLAEESPTLHRRLANRLRKDPAVQQCYTLSGRWDYAVLVSAASVRELRDLSNRLFKSDDNIRRYDTMFVLDTVKAGTVIPVDLLG</sequence>
<keyword evidence="1" id="KW-0805">Transcription regulation</keyword>
<proteinExistence type="predicted"/>
<dbReference type="AlphaFoldDB" id="A0A7L4YI67"/>
<dbReference type="Proteomes" id="UP000463857">
    <property type="component" value="Chromosome"/>
</dbReference>
<keyword evidence="2" id="KW-0238">DNA-binding</keyword>
<dbReference type="InterPro" id="IPR036390">
    <property type="entry name" value="WH_DNA-bd_sf"/>
</dbReference>
<dbReference type="KEGG" id="eke:EK0264_00520"/>
<accession>A0A7L4YI67</accession>
<keyword evidence="3" id="KW-0804">Transcription</keyword>
<dbReference type="Gene3D" id="1.10.10.10">
    <property type="entry name" value="Winged helix-like DNA-binding domain superfamily/Winged helix DNA-binding domain"/>
    <property type="match status" value="1"/>
</dbReference>
<dbReference type="Pfam" id="PF13404">
    <property type="entry name" value="HTH_AsnC-type"/>
    <property type="match status" value="1"/>
</dbReference>
<reference evidence="5 6" key="1">
    <citation type="journal article" date="2018" name="Int. J. Syst. Evol. Microbiol.">
        <title>Epidermidibacterium keratini gen. nov., sp. nov., a member of the family Sporichthyaceae, isolated from keratin epidermis.</title>
        <authorList>
            <person name="Lee D.G."/>
            <person name="Trujillo M.E."/>
            <person name="Kang S."/>
            <person name="Nam J.J."/>
            <person name="Kim Y.J."/>
        </authorList>
    </citation>
    <scope>NUCLEOTIDE SEQUENCE [LARGE SCALE GENOMIC DNA]</scope>
    <source>
        <strain evidence="5 6">EPI-7</strain>
    </source>
</reference>
<evidence type="ECO:0000256" key="2">
    <source>
        <dbReference type="ARBA" id="ARBA00023125"/>
    </source>
</evidence>
<dbReference type="InParanoid" id="A0A7L4YI67"/>
<dbReference type="InterPro" id="IPR011991">
    <property type="entry name" value="ArsR-like_HTH"/>
</dbReference>
<protein>
    <submittedName>
        <fullName evidence="5">AsnC family transcriptional regulator</fullName>
    </submittedName>
</protein>
<dbReference type="PRINTS" id="PR00033">
    <property type="entry name" value="HTHASNC"/>
</dbReference>
<dbReference type="OrthoDB" id="8590699at2"/>
<dbReference type="EMBL" id="CP047156">
    <property type="protein sequence ID" value="QHB98927.1"/>
    <property type="molecule type" value="Genomic_DNA"/>
</dbReference>
<evidence type="ECO:0000259" key="4">
    <source>
        <dbReference type="PROSITE" id="PS50956"/>
    </source>
</evidence>
<dbReference type="PANTHER" id="PTHR30154">
    <property type="entry name" value="LEUCINE-RESPONSIVE REGULATORY PROTEIN"/>
    <property type="match status" value="1"/>
</dbReference>
<keyword evidence="6" id="KW-1185">Reference proteome</keyword>
<dbReference type="InterPro" id="IPR019888">
    <property type="entry name" value="Tscrpt_reg_AsnC-like"/>
</dbReference>
<evidence type="ECO:0000313" key="6">
    <source>
        <dbReference type="Proteomes" id="UP000463857"/>
    </source>
</evidence>
<dbReference type="InterPro" id="IPR036388">
    <property type="entry name" value="WH-like_DNA-bd_sf"/>
</dbReference>
<evidence type="ECO:0000313" key="5">
    <source>
        <dbReference type="EMBL" id="QHB98927.1"/>
    </source>
</evidence>
<gene>
    <name evidence="5" type="ORF">EK0264_00520</name>
</gene>
<dbReference type="CDD" id="cd00090">
    <property type="entry name" value="HTH_ARSR"/>
    <property type="match status" value="1"/>
</dbReference>
<dbReference type="SMART" id="SM00344">
    <property type="entry name" value="HTH_ASNC"/>
    <property type="match status" value="1"/>
</dbReference>
<dbReference type="GO" id="GO:0005829">
    <property type="term" value="C:cytosol"/>
    <property type="evidence" value="ECO:0007669"/>
    <property type="project" value="TreeGrafter"/>
</dbReference>